<dbReference type="PANTHER" id="PTHR46546">
    <property type="entry name" value="SHEWANELLA-LIKE PROTEIN PHOSPHATASE 1"/>
    <property type="match status" value="1"/>
</dbReference>
<organism evidence="4 5">
    <name type="scientific">Persicimonas caeni</name>
    <dbReference type="NCBI Taxonomy" id="2292766"/>
    <lineage>
        <taxon>Bacteria</taxon>
        <taxon>Deltaproteobacteria</taxon>
        <taxon>Bradymonadales</taxon>
        <taxon>Bradymonadaceae</taxon>
        <taxon>Persicimonas</taxon>
    </lineage>
</organism>
<evidence type="ECO:0000313" key="4">
    <source>
        <dbReference type="EMBL" id="QDG53489.1"/>
    </source>
</evidence>
<dbReference type="EMBL" id="CP041186">
    <property type="protein sequence ID" value="QDG53489.1"/>
    <property type="molecule type" value="Genomic_DNA"/>
</dbReference>
<keyword evidence="5" id="KW-1185">Reference proteome</keyword>
<accession>A0A5B8YA59</accession>
<keyword evidence="2" id="KW-0732">Signal</keyword>
<sequence length="338" mass="36800">MFRLSTIILAAALLLAACDRPAKTDAPAPTEAPQAAKEKPVDEQPTLRFDSPGEPIATRHPEASRVVAIGDVHGDLEAFERALRLSGLIDDEGNWTGGETVFVQTGDLLDRGDDEPEIIALMERLEKQAKAAGGKVVALNGNHETMNVRGDLRYVTPEGFTDFHGVEGVQTDRPGFERVPEDKRERLAAFLPGGPVAKLLSHHNMVAVVGDSVFVHGGLLPEHADYGIERINDETRRWMLGEADAPAFMQSRDPMPPNWVRLYSRQTNEAACETLDAALEKLGAERMVVGHTPQMSGITSACDGKVWRIDVGMSAHYGGTPQALEISGDEVRVLRENE</sequence>
<name>A0A4Y6PZ94_PERCE</name>
<dbReference type="RefSeq" id="WP_141199945.1">
    <property type="nucleotide sequence ID" value="NZ_CP041186.1"/>
</dbReference>
<reference evidence="4 5" key="1">
    <citation type="submission" date="2019-06" db="EMBL/GenBank/DDBJ databases">
        <title>Persicimonas caeni gen. nov., sp. nov., a predatory bacterium isolated from solar saltern.</title>
        <authorList>
            <person name="Wang S."/>
        </authorList>
    </citation>
    <scope>NUCLEOTIDE SEQUENCE [LARGE SCALE GENOMIC DNA]</scope>
    <source>
        <strain evidence="4 5">YN101</strain>
    </source>
</reference>
<accession>A0A4Y6PZ94</accession>
<evidence type="ECO:0000313" key="5">
    <source>
        <dbReference type="Proteomes" id="UP000315995"/>
    </source>
</evidence>
<feature type="signal peptide" evidence="2">
    <location>
        <begin position="1"/>
        <end position="22"/>
    </location>
</feature>
<dbReference type="GO" id="GO:0016787">
    <property type="term" value="F:hydrolase activity"/>
    <property type="evidence" value="ECO:0007669"/>
    <property type="project" value="InterPro"/>
</dbReference>
<dbReference type="Pfam" id="PF00149">
    <property type="entry name" value="Metallophos"/>
    <property type="match status" value="1"/>
</dbReference>
<evidence type="ECO:0000259" key="3">
    <source>
        <dbReference type="Pfam" id="PF00149"/>
    </source>
</evidence>
<dbReference type="SUPFAM" id="SSF56300">
    <property type="entry name" value="Metallo-dependent phosphatases"/>
    <property type="match status" value="1"/>
</dbReference>
<evidence type="ECO:0000256" key="1">
    <source>
        <dbReference type="SAM" id="MobiDB-lite"/>
    </source>
</evidence>
<dbReference type="Gene3D" id="3.60.21.10">
    <property type="match status" value="1"/>
</dbReference>
<dbReference type="PROSITE" id="PS51257">
    <property type="entry name" value="PROKAR_LIPOPROTEIN"/>
    <property type="match status" value="1"/>
</dbReference>
<evidence type="ECO:0000256" key="2">
    <source>
        <dbReference type="SAM" id="SignalP"/>
    </source>
</evidence>
<dbReference type="PANTHER" id="PTHR46546:SF4">
    <property type="entry name" value="SHEWANELLA-LIKE PROTEIN PHOSPHATASE 1"/>
    <property type="match status" value="1"/>
</dbReference>
<proteinExistence type="predicted"/>
<feature type="region of interest" description="Disordered" evidence="1">
    <location>
        <begin position="23"/>
        <end position="61"/>
    </location>
</feature>
<protein>
    <submittedName>
        <fullName evidence="4">Calcineurin</fullName>
    </submittedName>
</protein>
<feature type="chain" id="PRO_5030106736" evidence="2">
    <location>
        <begin position="23"/>
        <end position="338"/>
    </location>
</feature>
<dbReference type="OrthoDB" id="7550081at2"/>
<dbReference type="AlphaFoldDB" id="A0A4Y6PZ94"/>
<gene>
    <name evidence="4" type="ORF">FIV42_22905</name>
</gene>
<dbReference type="InterPro" id="IPR029052">
    <property type="entry name" value="Metallo-depent_PP-like"/>
</dbReference>
<dbReference type="CDD" id="cd07425">
    <property type="entry name" value="MPP_Shelphs"/>
    <property type="match status" value="1"/>
</dbReference>
<feature type="domain" description="Calcineurin-like phosphoesterase" evidence="3">
    <location>
        <begin position="65"/>
        <end position="294"/>
    </location>
</feature>
<dbReference type="InterPro" id="IPR041787">
    <property type="entry name" value="MPP_Shelphs"/>
</dbReference>
<dbReference type="InterPro" id="IPR004843">
    <property type="entry name" value="Calcineurin-like_PHP"/>
</dbReference>
<dbReference type="Proteomes" id="UP000315995">
    <property type="component" value="Chromosome"/>
</dbReference>